<dbReference type="SUPFAM" id="SSF53335">
    <property type="entry name" value="S-adenosyl-L-methionine-dependent methyltransferases"/>
    <property type="match status" value="1"/>
</dbReference>
<organism evidence="1 2">
    <name type="scientific">Candidatus Magnetobacterium bavaricum</name>
    <dbReference type="NCBI Taxonomy" id="29290"/>
    <lineage>
        <taxon>Bacteria</taxon>
        <taxon>Pseudomonadati</taxon>
        <taxon>Nitrospirota</taxon>
        <taxon>Thermodesulfovibrionia</taxon>
        <taxon>Thermodesulfovibrionales</taxon>
        <taxon>Candidatus Magnetobacteriaceae</taxon>
        <taxon>Candidatus Magnetobacterium</taxon>
    </lineage>
</organism>
<proteinExistence type="predicted"/>
<dbReference type="InterPro" id="IPR029063">
    <property type="entry name" value="SAM-dependent_MTases_sf"/>
</dbReference>
<accession>A0A0F3GHK7</accession>
<protein>
    <submittedName>
        <fullName evidence="1">Glucose inhibited division protein</fullName>
        <ecNumber evidence="1">2.1.1.-</ecNumber>
    </submittedName>
</protein>
<dbReference type="AlphaFoldDB" id="A0A0F3GHK7"/>
<dbReference type="EMBL" id="LACI01002701">
    <property type="protein sequence ID" value="KJU81425.1"/>
    <property type="molecule type" value="Genomic_DNA"/>
</dbReference>
<evidence type="ECO:0000313" key="1">
    <source>
        <dbReference type="EMBL" id="KJU81425.1"/>
    </source>
</evidence>
<dbReference type="Proteomes" id="UP000033423">
    <property type="component" value="Unassembled WGS sequence"/>
</dbReference>
<dbReference type="GO" id="GO:0008649">
    <property type="term" value="F:rRNA methyltransferase activity"/>
    <property type="evidence" value="ECO:0007669"/>
    <property type="project" value="InterPro"/>
</dbReference>
<gene>
    <name evidence="1" type="ORF">MBAV_006382</name>
</gene>
<name>A0A0F3GHK7_9BACT</name>
<keyword evidence="2" id="KW-1185">Reference proteome</keyword>
<sequence length="103" mass="11078">SLTGVSVVQGRVEDATGSLQGIMEGHTYDAAVVRSLFSVDAFLTKAVKLIRPGGVMVLSKGKDYEKELIGFNTDVLHIQQLTIPTTDIQRFIITATAPVIKSC</sequence>
<comment type="caution">
    <text evidence="1">The sequence shown here is derived from an EMBL/GenBank/DDBJ whole genome shotgun (WGS) entry which is preliminary data.</text>
</comment>
<reference evidence="1 2" key="1">
    <citation type="submission" date="2015-02" db="EMBL/GenBank/DDBJ databases">
        <title>Single-cell genomics of uncultivated deep-branching MTB reveals a conserved set of magnetosome genes.</title>
        <authorList>
            <person name="Kolinko S."/>
            <person name="Richter M."/>
            <person name="Glockner F.O."/>
            <person name="Brachmann A."/>
            <person name="Schuler D."/>
        </authorList>
    </citation>
    <scope>NUCLEOTIDE SEQUENCE [LARGE SCALE GENOMIC DNA]</scope>
    <source>
        <strain evidence="1">TM-1</strain>
    </source>
</reference>
<dbReference type="EC" id="2.1.1.-" evidence="1"/>
<dbReference type="Gene3D" id="3.40.50.150">
    <property type="entry name" value="Vaccinia Virus protein VP39"/>
    <property type="match status" value="1"/>
</dbReference>
<dbReference type="InterPro" id="IPR003682">
    <property type="entry name" value="rRNA_ssu_MeTfrase_G"/>
</dbReference>
<dbReference type="GO" id="GO:0005737">
    <property type="term" value="C:cytoplasm"/>
    <property type="evidence" value="ECO:0007669"/>
    <property type="project" value="InterPro"/>
</dbReference>
<keyword evidence="1" id="KW-0489">Methyltransferase</keyword>
<dbReference type="Pfam" id="PF02527">
    <property type="entry name" value="GidB"/>
    <property type="match status" value="1"/>
</dbReference>
<evidence type="ECO:0000313" key="2">
    <source>
        <dbReference type="Proteomes" id="UP000033423"/>
    </source>
</evidence>
<feature type="non-terminal residue" evidence="1">
    <location>
        <position position="1"/>
    </location>
</feature>
<keyword evidence="1" id="KW-0808">Transferase</keyword>